<feature type="compositionally biased region" description="Low complexity" evidence="1">
    <location>
        <begin position="61"/>
        <end position="70"/>
    </location>
</feature>
<sequence>MPPARGTGSFYYDYTEEFENEAPYEPEYAAPLCPIPQRAGGTRHPFLLRTDGTETTDDSDTPPTIDSSGTNFKAPSEKDTDIQSGADSDKADQQVARGYQHAHEDTLSRYGSVGTSATLDSQSVWAYERRVHSSSAPPADFQHLMDQIEVDGF</sequence>
<organism evidence="2 3">
    <name type="scientific">Fusarium euwallaceae</name>
    <dbReference type="NCBI Taxonomy" id="1147111"/>
    <lineage>
        <taxon>Eukaryota</taxon>
        <taxon>Fungi</taxon>
        <taxon>Dikarya</taxon>
        <taxon>Ascomycota</taxon>
        <taxon>Pezizomycotina</taxon>
        <taxon>Sordariomycetes</taxon>
        <taxon>Hypocreomycetidae</taxon>
        <taxon>Hypocreales</taxon>
        <taxon>Nectriaceae</taxon>
        <taxon>Fusarium</taxon>
        <taxon>Fusarium solani species complex</taxon>
    </lineage>
</organism>
<evidence type="ECO:0000256" key="1">
    <source>
        <dbReference type="SAM" id="MobiDB-lite"/>
    </source>
</evidence>
<dbReference type="AlphaFoldDB" id="A0A430LBS5"/>
<dbReference type="EMBL" id="MIKF01000277">
    <property type="protein sequence ID" value="RTE73144.1"/>
    <property type="molecule type" value="Genomic_DNA"/>
</dbReference>
<reference evidence="2 3" key="1">
    <citation type="submission" date="2017-06" db="EMBL/GenBank/DDBJ databases">
        <title>Comparative genomic analysis of Ambrosia Fusariam Clade fungi.</title>
        <authorList>
            <person name="Stajich J.E."/>
            <person name="Carrillo J."/>
            <person name="Kijimoto T."/>
            <person name="Eskalen A."/>
            <person name="O'Donnell K."/>
            <person name="Kasson M."/>
        </authorList>
    </citation>
    <scope>NUCLEOTIDE SEQUENCE [LARGE SCALE GENOMIC DNA]</scope>
    <source>
        <strain evidence="2 3">UCR1854</strain>
    </source>
</reference>
<evidence type="ECO:0000313" key="3">
    <source>
        <dbReference type="Proteomes" id="UP000287124"/>
    </source>
</evidence>
<proteinExistence type="predicted"/>
<keyword evidence="3" id="KW-1185">Reference proteome</keyword>
<comment type="caution">
    <text evidence="2">The sequence shown here is derived from an EMBL/GenBank/DDBJ whole genome shotgun (WGS) entry which is preliminary data.</text>
</comment>
<protein>
    <submittedName>
        <fullName evidence="2">Uncharacterized protein</fullName>
    </submittedName>
</protein>
<accession>A0A430LBS5</accession>
<feature type="compositionally biased region" description="Basic and acidic residues" evidence="1">
    <location>
        <begin position="75"/>
        <end position="92"/>
    </location>
</feature>
<feature type="region of interest" description="Disordered" evidence="1">
    <location>
        <begin position="33"/>
        <end position="114"/>
    </location>
</feature>
<gene>
    <name evidence="2" type="ORF">BHE90_012437</name>
</gene>
<dbReference type="Proteomes" id="UP000287124">
    <property type="component" value="Unassembled WGS sequence"/>
</dbReference>
<name>A0A430LBS5_9HYPO</name>
<evidence type="ECO:0000313" key="2">
    <source>
        <dbReference type="EMBL" id="RTE73144.1"/>
    </source>
</evidence>